<gene>
    <name evidence="3" type="ORF">ACFQPC_13870</name>
</gene>
<comment type="caution">
    <text evidence="3">The sequence shown here is derived from an EMBL/GenBank/DDBJ whole genome shotgun (WGS) entry which is preliminary data.</text>
</comment>
<protein>
    <submittedName>
        <fullName evidence="3">Alpha/beta hydrolase</fullName>
    </submittedName>
</protein>
<dbReference type="InterPro" id="IPR049492">
    <property type="entry name" value="BD-FAE-like_dom"/>
</dbReference>
<dbReference type="RefSeq" id="WP_382272473.1">
    <property type="nucleotide sequence ID" value="NZ_JBHTBU010000002.1"/>
</dbReference>
<organism evidence="3 4">
    <name type="scientific">Herminiimonas glaciei</name>
    <dbReference type="NCBI Taxonomy" id="523788"/>
    <lineage>
        <taxon>Bacteria</taxon>
        <taxon>Pseudomonadati</taxon>
        <taxon>Pseudomonadota</taxon>
        <taxon>Betaproteobacteria</taxon>
        <taxon>Burkholderiales</taxon>
        <taxon>Oxalobacteraceae</taxon>
        <taxon>Herminiimonas</taxon>
    </lineage>
</organism>
<dbReference type="InterPro" id="IPR050300">
    <property type="entry name" value="GDXG_lipolytic_enzyme"/>
</dbReference>
<evidence type="ECO:0000259" key="2">
    <source>
        <dbReference type="Pfam" id="PF20434"/>
    </source>
</evidence>
<dbReference type="SUPFAM" id="SSF53474">
    <property type="entry name" value="alpha/beta-Hydrolases"/>
    <property type="match status" value="1"/>
</dbReference>
<name>A0ABW2IDH3_9BURK</name>
<dbReference type="Pfam" id="PF20434">
    <property type="entry name" value="BD-FAE"/>
    <property type="match status" value="1"/>
</dbReference>
<evidence type="ECO:0000313" key="3">
    <source>
        <dbReference type="EMBL" id="MFC7289131.1"/>
    </source>
</evidence>
<evidence type="ECO:0000313" key="4">
    <source>
        <dbReference type="Proteomes" id="UP001596542"/>
    </source>
</evidence>
<dbReference type="PROSITE" id="PS00122">
    <property type="entry name" value="CARBOXYLESTERASE_B_1"/>
    <property type="match status" value="1"/>
</dbReference>
<evidence type="ECO:0000256" key="1">
    <source>
        <dbReference type="ARBA" id="ARBA00022801"/>
    </source>
</evidence>
<sequence length="296" mass="32169">MKKKTIVFLTATALLGGLIGCAPLTVINAVTSSRSYDKTADIAFGTDARQRLDVYVPHGLQGLAPVVVFFYGGSWNNGNRADYAFIGEALASRGIIAVVADYRVYPQVRYPDFIDDAALTLAWTVKDIQRFGGDSKRLFVMGHSAGAYNAAMVALDQRWLAKQGLTPVILRGWIGLAGPYDFIPIENPDVKPVFFFPDTPPESQPINHVTRAAPPALLIASHDDKIVNAVRNTGGMATKLRASGVAVTELYFDRTSHATLIAAMAWPLRGLAPVLDNVERFVKSDAARENYASQEK</sequence>
<dbReference type="PANTHER" id="PTHR48081:SF9">
    <property type="entry name" value="CARBOXYLESTERASE"/>
    <property type="match status" value="1"/>
</dbReference>
<dbReference type="InterPro" id="IPR019826">
    <property type="entry name" value="Carboxylesterase_B_AS"/>
</dbReference>
<dbReference type="PROSITE" id="PS51257">
    <property type="entry name" value="PROKAR_LIPOPROTEIN"/>
    <property type="match status" value="1"/>
</dbReference>
<reference evidence="4" key="1">
    <citation type="journal article" date="2019" name="Int. J. Syst. Evol. Microbiol.">
        <title>The Global Catalogue of Microorganisms (GCM) 10K type strain sequencing project: providing services to taxonomists for standard genome sequencing and annotation.</title>
        <authorList>
            <consortium name="The Broad Institute Genomics Platform"/>
            <consortium name="The Broad Institute Genome Sequencing Center for Infectious Disease"/>
            <person name="Wu L."/>
            <person name="Ma J."/>
        </authorList>
    </citation>
    <scope>NUCLEOTIDE SEQUENCE [LARGE SCALE GENOMIC DNA]</scope>
    <source>
        <strain evidence="4">KACC 12508</strain>
    </source>
</reference>
<accession>A0ABW2IDH3</accession>
<dbReference type="Gene3D" id="3.40.50.1820">
    <property type="entry name" value="alpha/beta hydrolase"/>
    <property type="match status" value="1"/>
</dbReference>
<dbReference type="Proteomes" id="UP001596542">
    <property type="component" value="Unassembled WGS sequence"/>
</dbReference>
<feature type="domain" description="BD-FAE-like" evidence="2">
    <location>
        <begin position="52"/>
        <end position="229"/>
    </location>
</feature>
<dbReference type="GO" id="GO:0016787">
    <property type="term" value="F:hydrolase activity"/>
    <property type="evidence" value="ECO:0007669"/>
    <property type="project" value="UniProtKB-KW"/>
</dbReference>
<dbReference type="EMBL" id="JBHTBU010000002">
    <property type="protein sequence ID" value="MFC7289131.1"/>
    <property type="molecule type" value="Genomic_DNA"/>
</dbReference>
<keyword evidence="1 3" id="KW-0378">Hydrolase</keyword>
<proteinExistence type="predicted"/>
<dbReference type="InterPro" id="IPR029058">
    <property type="entry name" value="AB_hydrolase_fold"/>
</dbReference>
<keyword evidence="4" id="KW-1185">Reference proteome</keyword>
<dbReference type="PANTHER" id="PTHR48081">
    <property type="entry name" value="AB HYDROLASE SUPERFAMILY PROTEIN C4A8.06C"/>
    <property type="match status" value="1"/>
</dbReference>